<proteinExistence type="predicted"/>
<gene>
    <name evidence="1" type="ordered locus">Ftrac_3807</name>
</gene>
<dbReference type="AlphaFoldDB" id="E4TW51"/>
<keyword evidence="1" id="KW-0614">Plasmid</keyword>
<name>E4TW51_MARTH</name>
<evidence type="ECO:0000313" key="2">
    <source>
        <dbReference type="Proteomes" id="UP000008720"/>
    </source>
</evidence>
<dbReference type="Proteomes" id="UP000008720">
    <property type="component" value="Plasmid pFTRAC01"/>
</dbReference>
<reference evidence="1 2" key="1">
    <citation type="journal article" date="2011" name="Stand. Genomic Sci.">
        <title>Complete genome sequence of Marivirga tractuosa type strain (H-43).</title>
        <authorList>
            <person name="Pagani I."/>
            <person name="Chertkov O."/>
            <person name="Lapidus A."/>
            <person name="Lucas S."/>
            <person name="Del Rio T.G."/>
            <person name="Tice H."/>
            <person name="Copeland A."/>
            <person name="Cheng J.F."/>
            <person name="Nolan M."/>
            <person name="Saunders E."/>
            <person name="Pitluck S."/>
            <person name="Held B."/>
            <person name="Goodwin L."/>
            <person name="Liolios K."/>
            <person name="Ovchinikova G."/>
            <person name="Ivanova N."/>
            <person name="Mavromatis K."/>
            <person name="Pati A."/>
            <person name="Chen A."/>
            <person name="Palaniappan K."/>
            <person name="Land M."/>
            <person name="Hauser L."/>
            <person name="Jeffries C.D."/>
            <person name="Detter J.C."/>
            <person name="Han C."/>
            <person name="Tapia R."/>
            <person name="Ngatchou-Djao O.D."/>
            <person name="Rohde M."/>
            <person name="Goker M."/>
            <person name="Spring S."/>
            <person name="Sikorski J."/>
            <person name="Woyke T."/>
            <person name="Bristow J."/>
            <person name="Eisen J.A."/>
            <person name="Markowitz V."/>
            <person name="Hugenholtz P."/>
            <person name="Klenk H.P."/>
            <person name="Kyrpides N.C."/>
        </authorList>
    </citation>
    <scope>NUCLEOTIDE SEQUENCE [LARGE SCALE GENOMIC DNA]</scope>
    <source>
        <strain evidence="2">ATCC 23168 / DSM 4126 / NBRC 15989 / NCIMB 1408 / VKM B-1430 / H-43</strain>
    </source>
</reference>
<sequence>MTEKKRKELEALSFQDLEYLSEKGLKIWDRLTDAYTHIGLISSDPGSSNPETDYYFAMHQDADNILREKVEKIFGEVPRTEKTIYESQKLWDYLDEKDKREK</sequence>
<keyword evidence="2" id="KW-1185">Reference proteome</keyword>
<organism evidence="1 2">
    <name type="scientific">Marivirga tractuosa (strain ATCC 23168 / DSM 4126 / NBRC 15989 / NCIMB 1408 / VKM B-1430 / H-43)</name>
    <name type="common">Microscilla tractuosa</name>
    <name type="synonym">Flexibacter tractuosus</name>
    <dbReference type="NCBI Taxonomy" id="643867"/>
    <lineage>
        <taxon>Bacteria</taxon>
        <taxon>Pseudomonadati</taxon>
        <taxon>Bacteroidota</taxon>
        <taxon>Cytophagia</taxon>
        <taxon>Cytophagales</taxon>
        <taxon>Marivirgaceae</taxon>
        <taxon>Marivirga</taxon>
    </lineage>
</organism>
<geneLocation type="plasmid" evidence="1 2">
    <name>pFTRAC01</name>
</geneLocation>
<accession>E4TW51</accession>
<protein>
    <submittedName>
        <fullName evidence="1">Uncharacterized protein</fullName>
    </submittedName>
</protein>
<dbReference type="KEGG" id="mtt:Ftrac_3807"/>
<dbReference type="EMBL" id="CP002350">
    <property type="protein sequence ID" value="ADR23773.1"/>
    <property type="molecule type" value="Genomic_DNA"/>
</dbReference>
<dbReference type="HOGENOM" id="CLU_2273992_0_0_10"/>
<dbReference type="RefSeq" id="WP_013447325.1">
    <property type="nucleotide sequence ID" value="NC_014750.1"/>
</dbReference>
<evidence type="ECO:0000313" key="1">
    <source>
        <dbReference type="EMBL" id="ADR23773.1"/>
    </source>
</evidence>